<dbReference type="AlphaFoldDB" id="A0A2Z4REG4"/>
<dbReference type="Proteomes" id="UP000250299">
    <property type="component" value="Chromosome"/>
</dbReference>
<gene>
    <name evidence="1" type="ORF">DKY63_01870</name>
</gene>
<dbReference type="OrthoDB" id="7033725at2"/>
<reference evidence="1 2" key="1">
    <citation type="submission" date="2018-05" db="EMBL/GenBank/DDBJ databases">
        <title>Whole genome sequence of Pseudomonas putida JBC17.</title>
        <authorList>
            <person name="Lee Y.H."/>
            <person name="David K."/>
        </authorList>
    </citation>
    <scope>NUCLEOTIDE SEQUENCE [LARGE SCALE GENOMIC DNA]</scope>
    <source>
        <strain evidence="1 2">JBC17</strain>
    </source>
</reference>
<organism evidence="1 2">
    <name type="scientific">Pseudomonas putida</name>
    <name type="common">Arthrobacter siderocapsulatus</name>
    <dbReference type="NCBI Taxonomy" id="303"/>
    <lineage>
        <taxon>Bacteria</taxon>
        <taxon>Pseudomonadati</taxon>
        <taxon>Pseudomonadota</taxon>
        <taxon>Gammaproteobacteria</taxon>
        <taxon>Pseudomonadales</taxon>
        <taxon>Pseudomonadaceae</taxon>
        <taxon>Pseudomonas</taxon>
    </lineage>
</organism>
<proteinExistence type="predicted"/>
<evidence type="ECO:0000313" key="2">
    <source>
        <dbReference type="Proteomes" id="UP000250299"/>
    </source>
</evidence>
<evidence type="ECO:0000313" key="1">
    <source>
        <dbReference type="EMBL" id="AWY38718.1"/>
    </source>
</evidence>
<name>A0A2Z4REG4_PSEPU</name>
<protein>
    <submittedName>
        <fullName evidence="1">Uncharacterized protein</fullName>
    </submittedName>
</protein>
<dbReference type="EMBL" id="CP029693">
    <property type="protein sequence ID" value="AWY38718.1"/>
    <property type="molecule type" value="Genomic_DNA"/>
</dbReference>
<sequence length="73" mass="7769">MDANDYAGSLTPRGALGFLASMLAHTERGGGATWYNRSSSKSLLLFINLGQSRPCFGRALPVGYSDAFWPGGK</sequence>
<accession>A0A2Z4REG4</accession>